<accession>A0A8J7SPY7</accession>
<evidence type="ECO:0000313" key="2">
    <source>
        <dbReference type="Proteomes" id="UP000624703"/>
    </source>
</evidence>
<proteinExistence type="predicted"/>
<name>A0A8J7SPY7_9BACT</name>
<dbReference type="AlphaFoldDB" id="A0A8J7SPY7"/>
<dbReference type="Proteomes" id="UP000624703">
    <property type="component" value="Unassembled WGS sequence"/>
</dbReference>
<comment type="caution">
    <text evidence="1">The sequence shown here is derived from an EMBL/GenBank/DDBJ whole genome shotgun (WGS) entry which is preliminary data.</text>
</comment>
<organism evidence="1 2">
    <name type="scientific">Persicirhabdus sediminis</name>
    <dbReference type="NCBI Taxonomy" id="454144"/>
    <lineage>
        <taxon>Bacteria</taxon>
        <taxon>Pseudomonadati</taxon>
        <taxon>Verrucomicrobiota</taxon>
        <taxon>Verrucomicrobiia</taxon>
        <taxon>Verrucomicrobiales</taxon>
        <taxon>Verrucomicrobiaceae</taxon>
        <taxon>Persicirhabdus</taxon>
    </lineage>
</organism>
<dbReference type="RefSeq" id="WP_200312676.1">
    <property type="nucleotide sequence ID" value="NZ_JAENIM010000047.1"/>
</dbReference>
<protein>
    <submittedName>
        <fullName evidence="1">Uncharacterized protein</fullName>
    </submittedName>
</protein>
<dbReference type="PROSITE" id="PS51257">
    <property type="entry name" value="PROKAR_LIPOPROTEIN"/>
    <property type="match status" value="1"/>
</dbReference>
<reference evidence="1" key="1">
    <citation type="submission" date="2021-01" db="EMBL/GenBank/DDBJ databases">
        <title>Modified the classification status of verrucomicrobia.</title>
        <authorList>
            <person name="Feng X."/>
        </authorList>
    </citation>
    <scope>NUCLEOTIDE SEQUENCE</scope>
    <source>
        <strain evidence="1">_KCTC 22039</strain>
    </source>
</reference>
<keyword evidence="2" id="KW-1185">Reference proteome</keyword>
<sequence length="192" mass="21639">MKYTHIVNIAISMILVACNAGSLEVSEYDHVTKTTSKKRYSKYYDDGDWALRNKVGVSLVVDHKKKVIPGWQGVKQSMGALGPEDAWAEGKVTLYIWNRTDTPQSIRFVTTTIKDQELKSNGNVITVPPNTRMGGAIGSVKIFNSGTELPSEIQYILNGQTRVLKLNLKRRTYEELKLYFSPNGKPPYPWID</sequence>
<dbReference type="EMBL" id="JAENIM010000047">
    <property type="protein sequence ID" value="MBK1792663.1"/>
    <property type="molecule type" value="Genomic_DNA"/>
</dbReference>
<evidence type="ECO:0000313" key="1">
    <source>
        <dbReference type="EMBL" id="MBK1792663.1"/>
    </source>
</evidence>
<gene>
    <name evidence="1" type="ORF">JIN82_15985</name>
</gene>